<evidence type="ECO:0000313" key="18">
    <source>
        <dbReference type="Proteomes" id="UP000076964"/>
    </source>
</evidence>
<keyword evidence="7 15" id="KW-0808">Transferase</keyword>
<comment type="pathway">
    <text evidence="2">Phospholipid metabolism; phosphatidylglycerol biosynthesis; phosphatidylglycerol from CDP-diacylglycerol: step 1/2.</text>
</comment>
<evidence type="ECO:0000256" key="12">
    <source>
        <dbReference type="ARBA" id="ARBA00023209"/>
    </source>
</evidence>
<organism evidence="17 18">
    <name type="scientific">Thermodesulfatator autotrophicus</name>
    <dbReference type="NCBI Taxonomy" id="1795632"/>
    <lineage>
        <taxon>Bacteria</taxon>
        <taxon>Pseudomonadati</taxon>
        <taxon>Thermodesulfobacteriota</taxon>
        <taxon>Thermodesulfobacteria</taxon>
        <taxon>Thermodesulfobacteriales</taxon>
        <taxon>Thermodesulfatatoraceae</taxon>
        <taxon>Thermodesulfatator</taxon>
    </lineage>
</organism>
<evidence type="ECO:0000256" key="16">
    <source>
        <dbReference type="SAM" id="Phobius"/>
    </source>
</evidence>
<dbReference type="PIRSF" id="PIRSF000847">
    <property type="entry name" value="Phos_ph_gly_syn"/>
    <property type="match status" value="1"/>
</dbReference>
<feature type="transmembrane region" description="Helical" evidence="16">
    <location>
        <begin position="86"/>
        <end position="107"/>
    </location>
</feature>
<evidence type="ECO:0000256" key="4">
    <source>
        <dbReference type="ARBA" id="ARBA00013170"/>
    </source>
</evidence>
<keyword evidence="12" id="KW-0594">Phospholipid biosynthesis</keyword>
<dbReference type="STRING" id="1795632.TH606_08240"/>
<feature type="transmembrane region" description="Helical" evidence="16">
    <location>
        <begin position="6"/>
        <end position="24"/>
    </location>
</feature>
<evidence type="ECO:0000256" key="10">
    <source>
        <dbReference type="ARBA" id="ARBA00023098"/>
    </source>
</evidence>
<evidence type="ECO:0000256" key="1">
    <source>
        <dbReference type="ARBA" id="ARBA00004141"/>
    </source>
</evidence>
<dbReference type="GO" id="GO:0016020">
    <property type="term" value="C:membrane"/>
    <property type="evidence" value="ECO:0007669"/>
    <property type="project" value="UniProtKB-SubCell"/>
</dbReference>
<dbReference type="RefSeq" id="WP_068542806.1">
    <property type="nucleotide sequence ID" value="NZ_LSFI01000037.1"/>
</dbReference>
<evidence type="ECO:0000256" key="13">
    <source>
        <dbReference type="ARBA" id="ARBA00023264"/>
    </source>
</evidence>
<keyword evidence="8 16" id="KW-0812">Transmembrane</keyword>
<reference evidence="17 18" key="1">
    <citation type="submission" date="2016-02" db="EMBL/GenBank/DDBJ databases">
        <title>Draft genome sequence of Thermodesulfatator sp. S606.</title>
        <authorList>
            <person name="Lai Q."/>
            <person name="Cao J."/>
            <person name="Dupont S."/>
            <person name="Shao Z."/>
            <person name="Jebbar M."/>
            <person name="Alain K."/>
        </authorList>
    </citation>
    <scope>NUCLEOTIDE SEQUENCE [LARGE SCALE GENOMIC DNA]</scope>
    <source>
        <strain evidence="17 18">S606</strain>
    </source>
</reference>
<name>A0A177E841_9BACT</name>
<dbReference type="PANTHER" id="PTHR14269">
    <property type="entry name" value="CDP-DIACYLGLYCEROL--GLYCEROL-3-PHOSPHATE 3-PHOSPHATIDYLTRANSFERASE-RELATED"/>
    <property type="match status" value="1"/>
</dbReference>
<keyword evidence="6" id="KW-0444">Lipid biosynthesis</keyword>
<keyword evidence="18" id="KW-1185">Reference proteome</keyword>
<dbReference type="Gene3D" id="1.20.120.1760">
    <property type="match status" value="1"/>
</dbReference>
<keyword evidence="11 16" id="KW-0472">Membrane</keyword>
<accession>A0A177E841</accession>
<dbReference type="EMBL" id="LSFI01000037">
    <property type="protein sequence ID" value="OAG27189.1"/>
    <property type="molecule type" value="Genomic_DNA"/>
</dbReference>
<comment type="subcellular location">
    <subcellularLocation>
        <location evidence="1">Membrane</location>
        <topology evidence="1">Multi-pass membrane protein</topology>
    </subcellularLocation>
</comment>
<keyword evidence="10" id="KW-0443">Lipid metabolism</keyword>
<dbReference type="InterPro" id="IPR000462">
    <property type="entry name" value="CDP-OH_P_trans"/>
</dbReference>
<feature type="transmembrane region" description="Helical" evidence="16">
    <location>
        <begin position="145"/>
        <end position="165"/>
    </location>
</feature>
<dbReference type="GO" id="GO:0046474">
    <property type="term" value="P:glycerophospholipid biosynthetic process"/>
    <property type="evidence" value="ECO:0007669"/>
    <property type="project" value="TreeGrafter"/>
</dbReference>
<dbReference type="Proteomes" id="UP000076964">
    <property type="component" value="Unassembled WGS sequence"/>
</dbReference>
<evidence type="ECO:0000256" key="11">
    <source>
        <dbReference type="ARBA" id="ARBA00023136"/>
    </source>
</evidence>
<sequence>MINIPNLVTILRLCLVPVIIKYLLAGDQQKALLFFIIAGLSDALDGFLARRLNQKTLLGAILDPIADKTLVDSIYLLGAYLGLLPIWLAFVVVGRDILILLGFLVLVAITKKIEVRPTYLSKATTAIQVTTIVGTLAQIPKIKILFYLTGGITVLSGLHYLWLGLKLRKKN</sequence>
<evidence type="ECO:0000256" key="8">
    <source>
        <dbReference type="ARBA" id="ARBA00022692"/>
    </source>
</evidence>
<evidence type="ECO:0000256" key="2">
    <source>
        <dbReference type="ARBA" id="ARBA00005042"/>
    </source>
</evidence>
<protein>
    <recommendedName>
        <fullName evidence="5">CDP-diacylglycerol--glycerol-3-phosphate 3-phosphatidyltransferase</fullName>
        <ecNumber evidence="4">2.7.8.5</ecNumber>
    </recommendedName>
</protein>
<dbReference type="GO" id="GO:0008444">
    <property type="term" value="F:CDP-diacylglycerol-glycerol-3-phosphate 3-phosphatidyltransferase activity"/>
    <property type="evidence" value="ECO:0007669"/>
    <property type="project" value="UniProtKB-EC"/>
</dbReference>
<dbReference type="EC" id="2.7.8.5" evidence="4"/>
<evidence type="ECO:0000256" key="15">
    <source>
        <dbReference type="RuleBase" id="RU003750"/>
    </source>
</evidence>
<evidence type="ECO:0000256" key="7">
    <source>
        <dbReference type="ARBA" id="ARBA00022679"/>
    </source>
</evidence>
<dbReference type="InterPro" id="IPR043130">
    <property type="entry name" value="CDP-OH_PTrfase_TM_dom"/>
</dbReference>
<dbReference type="InterPro" id="IPR004570">
    <property type="entry name" value="Phosphatidylglycerol_P_synth"/>
</dbReference>
<dbReference type="InterPro" id="IPR050324">
    <property type="entry name" value="CDP-alcohol_PTase-I"/>
</dbReference>
<gene>
    <name evidence="17" type="ORF">TH606_08240</name>
</gene>
<dbReference type="InterPro" id="IPR048254">
    <property type="entry name" value="CDP_ALCOHOL_P_TRANSF_CS"/>
</dbReference>
<keyword evidence="9 16" id="KW-1133">Transmembrane helix</keyword>
<evidence type="ECO:0000256" key="5">
    <source>
        <dbReference type="ARBA" id="ARBA00014944"/>
    </source>
</evidence>
<dbReference type="AlphaFoldDB" id="A0A177E841"/>
<dbReference type="PROSITE" id="PS00379">
    <property type="entry name" value="CDP_ALCOHOL_P_TRANSF"/>
    <property type="match status" value="1"/>
</dbReference>
<evidence type="ECO:0000256" key="3">
    <source>
        <dbReference type="ARBA" id="ARBA00010441"/>
    </source>
</evidence>
<dbReference type="PANTHER" id="PTHR14269:SF11">
    <property type="entry name" value="CDP-DIACYLGLYCEROL--GLYCEROL-3-PHOSPHATE 3-PHOSPHATIDYLTRANSFERASE"/>
    <property type="match status" value="1"/>
</dbReference>
<comment type="similarity">
    <text evidence="3 15">Belongs to the CDP-alcohol phosphatidyltransferase class-I family.</text>
</comment>
<comment type="caution">
    <text evidence="17">The sequence shown here is derived from an EMBL/GenBank/DDBJ whole genome shotgun (WGS) entry which is preliminary data.</text>
</comment>
<comment type="catalytic activity">
    <reaction evidence="14">
        <text>a CDP-1,2-diacyl-sn-glycerol + sn-glycerol 3-phosphate = a 1,2-diacyl-sn-glycero-3-phospho-(1'-sn-glycero-3'-phosphate) + CMP + H(+)</text>
        <dbReference type="Rhea" id="RHEA:12593"/>
        <dbReference type="ChEBI" id="CHEBI:15378"/>
        <dbReference type="ChEBI" id="CHEBI:57597"/>
        <dbReference type="ChEBI" id="CHEBI:58332"/>
        <dbReference type="ChEBI" id="CHEBI:60110"/>
        <dbReference type="ChEBI" id="CHEBI:60377"/>
        <dbReference type="EC" id="2.7.8.5"/>
    </reaction>
</comment>
<evidence type="ECO:0000256" key="9">
    <source>
        <dbReference type="ARBA" id="ARBA00022989"/>
    </source>
</evidence>
<dbReference type="Pfam" id="PF01066">
    <property type="entry name" value="CDP-OH_P_transf"/>
    <property type="match status" value="1"/>
</dbReference>
<evidence type="ECO:0000256" key="14">
    <source>
        <dbReference type="ARBA" id="ARBA00048586"/>
    </source>
</evidence>
<evidence type="ECO:0000313" key="17">
    <source>
        <dbReference type="EMBL" id="OAG27189.1"/>
    </source>
</evidence>
<keyword evidence="13" id="KW-1208">Phospholipid metabolism</keyword>
<evidence type="ECO:0000256" key="6">
    <source>
        <dbReference type="ARBA" id="ARBA00022516"/>
    </source>
</evidence>
<proteinExistence type="inferred from homology"/>